<proteinExistence type="predicted"/>
<dbReference type="Proteomes" id="UP001156831">
    <property type="component" value="Unassembled WGS sequence"/>
</dbReference>
<name>A0ABT6JF30_9GAMM</name>
<organism evidence="1 2">
    <name type="scientific">Luteimonas rhizosphaericola</name>
    <dbReference type="NCBI Taxonomy" id="3042024"/>
    <lineage>
        <taxon>Bacteria</taxon>
        <taxon>Pseudomonadati</taxon>
        <taxon>Pseudomonadota</taxon>
        <taxon>Gammaproteobacteria</taxon>
        <taxon>Lysobacterales</taxon>
        <taxon>Lysobacteraceae</taxon>
        <taxon>Luteimonas</taxon>
    </lineage>
</organism>
<evidence type="ECO:0000313" key="1">
    <source>
        <dbReference type="EMBL" id="MDH5829229.1"/>
    </source>
</evidence>
<comment type="caution">
    <text evidence="1">The sequence shown here is derived from an EMBL/GenBank/DDBJ whole genome shotgun (WGS) entry which is preliminary data.</text>
</comment>
<protein>
    <submittedName>
        <fullName evidence="1">Oxidoreductase</fullName>
    </submittedName>
</protein>
<dbReference type="InterPro" id="IPR036291">
    <property type="entry name" value="NAD(P)-bd_dom_sf"/>
</dbReference>
<dbReference type="PANTHER" id="PTHR14097">
    <property type="entry name" value="OXIDOREDUCTASE HTATIP2"/>
    <property type="match status" value="1"/>
</dbReference>
<dbReference type="PANTHER" id="PTHR14097:SF8">
    <property type="entry name" value="NAD(P)-BINDING DOMAIN-CONTAINING PROTEIN"/>
    <property type="match status" value="1"/>
</dbReference>
<dbReference type="Gene3D" id="3.40.50.720">
    <property type="entry name" value="NAD(P)-binding Rossmann-like Domain"/>
    <property type="match status" value="1"/>
</dbReference>
<gene>
    <name evidence="1" type="ORF">QFW80_01675</name>
</gene>
<evidence type="ECO:0000313" key="2">
    <source>
        <dbReference type="Proteomes" id="UP001156831"/>
    </source>
</evidence>
<keyword evidence="2" id="KW-1185">Reference proteome</keyword>
<reference evidence="1 2" key="1">
    <citation type="submission" date="2023-04" db="EMBL/GenBank/DDBJ databases">
        <title>Luteimonas sp. M1R5S18.</title>
        <authorList>
            <person name="Sun J.-Q."/>
        </authorList>
    </citation>
    <scope>NUCLEOTIDE SEQUENCE [LARGE SCALE GENOMIC DNA]</scope>
    <source>
        <strain evidence="1 2">M1R5S18</strain>
    </source>
</reference>
<dbReference type="SUPFAM" id="SSF51735">
    <property type="entry name" value="NAD(P)-binding Rossmann-fold domains"/>
    <property type="match status" value="1"/>
</dbReference>
<accession>A0ABT6JF30</accession>
<sequence length="231" mass="24118">MRILMTGATGLVGQGVLAEALVHSAVTHVAVLGRRPLAHADPRVADLVVERFDELAPVSDRLAPFDACFYCAGAPPLGTPEPDYRRVTVDLTLHVARAFAQHNPGARLLYISGARADPGSRVMPLRVKGDAEAVLRALPIRTVMLRPGGIAPAHGERSPHGWMRPLYTVAGPAMALGVRLLPGLMTSTELLGRAMLALAAMPDPPAVVENDAINALGASGAGSATPPPTHP</sequence>
<dbReference type="RefSeq" id="WP_280599288.1">
    <property type="nucleotide sequence ID" value="NZ_JARXRN010000016.1"/>
</dbReference>
<dbReference type="EMBL" id="JARXRN010000016">
    <property type="protein sequence ID" value="MDH5829229.1"/>
    <property type="molecule type" value="Genomic_DNA"/>
</dbReference>